<protein>
    <submittedName>
        <fullName evidence="1">Uncharacterized protein</fullName>
    </submittedName>
</protein>
<sequence>MAQIKINIEKADQIILEQIKNAKELYVNSEPVEKTKWDNETKTSVPDGYRTEIQIMDTGIPIFRQTFLVKTMEKPAVSINDKVALEVTNNGYYFTKNEVIPWYSGILKKASKGQDLNK</sequence>
<gene>
    <name evidence="1" type="ORF">M20_0449</name>
</gene>
<reference evidence="2" key="1">
    <citation type="submission" date="2015-10" db="EMBL/GenBank/DDBJ databases">
        <title>Draft Genome Sequences of 11 Lactococcus lactis subspecies cremoris strains.</title>
        <authorList>
            <person name="Wels M."/>
            <person name="Backus L."/>
            <person name="Boekhorst J."/>
            <person name="Dijkstra A."/>
            <person name="Beerthuizen M."/>
            <person name="Kelly W."/>
            <person name="Siezen R."/>
            <person name="Bachmann H."/>
            <person name="Van Hijum S."/>
        </authorList>
    </citation>
    <scope>NUCLEOTIDE SEQUENCE [LARGE SCALE GENOMIC DNA]</scope>
    <source>
        <strain evidence="2">M20</strain>
    </source>
</reference>
<name>A0A0V8E9Y2_LACLL</name>
<proteinExistence type="predicted"/>
<evidence type="ECO:0000313" key="1">
    <source>
        <dbReference type="EMBL" id="KSU22621.1"/>
    </source>
</evidence>
<dbReference type="AlphaFoldDB" id="A0A0V8E9Y2"/>
<dbReference type="Proteomes" id="UP000053719">
    <property type="component" value="Unassembled WGS sequence"/>
</dbReference>
<comment type="caution">
    <text evidence="1">The sequence shown here is derived from an EMBL/GenBank/DDBJ whole genome shotgun (WGS) entry which is preliminary data.</text>
</comment>
<organism evidence="1 2">
    <name type="scientific">Lactococcus lactis subsp. lactis</name>
    <name type="common">Streptococcus lactis</name>
    <dbReference type="NCBI Taxonomy" id="1360"/>
    <lineage>
        <taxon>Bacteria</taxon>
        <taxon>Bacillati</taxon>
        <taxon>Bacillota</taxon>
        <taxon>Bacilli</taxon>
        <taxon>Lactobacillales</taxon>
        <taxon>Streptococcaceae</taxon>
        <taxon>Lactococcus</taxon>
    </lineage>
</organism>
<accession>A0A0V8E9Y2</accession>
<dbReference type="PATRIC" id="fig|1360.114.peg.826"/>
<dbReference type="RefSeq" id="WP_058211406.1">
    <property type="nucleotide sequence ID" value="NZ_LKLU01000024.1"/>
</dbReference>
<evidence type="ECO:0000313" key="2">
    <source>
        <dbReference type="Proteomes" id="UP000053719"/>
    </source>
</evidence>
<dbReference type="EMBL" id="LKLU01000024">
    <property type="protein sequence ID" value="KSU22621.1"/>
    <property type="molecule type" value="Genomic_DNA"/>
</dbReference>